<protein>
    <recommendedName>
        <fullName evidence="1">Leucine-rich repeat domain-containing protein</fullName>
    </recommendedName>
</protein>
<dbReference type="RefSeq" id="XP_020116063.1">
    <property type="nucleotide sequence ID" value="XM_020263722.1"/>
</dbReference>
<dbReference type="SUPFAM" id="SSF52047">
    <property type="entry name" value="RNI-like"/>
    <property type="match status" value="1"/>
</dbReference>
<accession>A0A225A6D7</accession>
<dbReference type="EMBL" id="LFMY01000016">
    <property type="protein sequence ID" value="OKL55942.1"/>
    <property type="molecule type" value="Genomic_DNA"/>
</dbReference>
<dbReference type="Pfam" id="PF24969">
    <property type="entry name" value="LRR_15"/>
    <property type="match status" value="1"/>
</dbReference>
<organism evidence="2 3">
    <name type="scientific">Talaromyces atroroseus</name>
    <dbReference type="NCBI Taxonomy" id="1441469"/>
    <lineage>
        <taxon>Eukaryota</taxon>
        <taxon>Fungi</taxon>
        <taxon>Dikarya</taxon>
        <taxon>Ascomycota</taxon>
        <taxon>Pezizomycotina</taxon>
        <taxon>Eurotiomycetes</taxon>
        <taxon>Eurotiomycetidae</taxon>
        <taxon>Eurotiales</taxon>
        <taxon>Trichocomaceae</taxon>
        <taxon>Talaromyces</taxon>
        <taxon>Talaromyces sect. Trachyspermi</taxon>
    </lineage>
</organism>
<keyword evidence="3" id="KW-1185">Reference proteome</keyword>
<evidence type="ECO:0000313" key="3">
    <source>
        <dbReference type="Proteomes" id="UP000214365"/>
    </source>
</evidence>
<evidence type="ECO:0000313" key="2">
    <source>
        <dbReference type="EMBL" id="OKL55942.1"/>
    </source>
</evidence>
<dbReference type="Gene3D" id="3.80.10.10">
    <property type="entry name" value="Ribonuclease Inhibitor"/>
    <property type="match status" value="1"/>
</dbReference>
<dbReference type="STRING" id="1441469.A0A225A6D7"/>
<dbReference type="InterPro" id="IPR056867">
    <property type="entry name" value="LRR_15"/>
</dbReference>
<reference evidence="2 3" key="1">
    <citation type="submission" date="2015-06" db="EMBL/GenBank/DDBJ databases">
        <title>Talaromyces atroroseus IBT 11181 draft genome.</title>
        <authorList>
            <person name="Rasmussen K.B."/>
            <person name="Rasmussen S."/>
            <person name="Petersen B."/>
            <person name="Sicheritz-Ponten T."/>
            <person name="Mortensen U.H."/>
            <person name="Thrane U."/>
        </authorList>
    </citation>
    <scope>NUCLEOTIDE SEQUENCE [LARGE SCALE GENOMIC DNA]</scope>
    <source>
        <strain evidence="2 3">IBT 11181</strain>
    </source>
</reference>
<sequence>MALDKLPLDLIHIIAQDLSKQSDRHALILSCRRFYELLLPTLYSKVTLFEPIDDTKWFNFMHTIVQRPKLAEAVRDLYVYSWDVSAATDNFHCDPNLISQLLDEINQPDDERDEWEEDAQDGVCDAWLGLILPRLTNLRSIVVVLPYGSAYFHQILRKAALGDVRAFSKLEAAYITWYGERGAVASPYLMSFLHFPSMRRLGGSRIAEYDPTSTELFTGEMDELPLIESSGITHIEFQRSNNTEDGMLHLIGSCKALRSFRLGYGGVMTSDDDFHPRALVESLKRHKTSLERLWVEIDCEDPIDGEDMLIGSLVEFTALKHLHVRLPDLLNFGHFGEGPPRNALKDVLPPSLDTLYLSWCNPVHLQYLPQQLDELIQSRRESQLMKFDIQDEGEVELTDPLIEQLRDICSAAGIVFKFVSVQDMDWEAREQYRQSTWPLARNFAESISFVADSQPED</sequence>
<dbReference type="GeneID" id="31008380"/>
<comment type="caution">
    <text evidence="2">The sequence shown here is derived from an EMBL/GenBank/DDBJ whole genome shotgun (WGS) entry which is preliminary data.</text>
</comment>
<evidence type="ECO:0000259" key="1">
    <source>
        <dbReference type="Pfam" id="PF24969"/>
    </source>
</evidence>
<gene>
    <name evidence="2" type="ORF">UA08_08624</name>
</gene>
<dbReference type="AlphaFoldDB" id="A0A225A6D7"/>
<name>A0A225A6D7_TALAT</name>
<dbReference type="InterPro" id="IPR032675">
    <property type="entry name" value="LRR_dom_sf"/>
</dbReference>
<dbReference type="Proteomes" id="UP000214365">
    <property type="component" value="Unassembled WGS sequence"/>
</dbReference>
<feature type="domain" description="Leucine-rich repeat" evidence="1">
    <location>
        <begin position="94"/>
        <end position="379"/>
    </location>
</feature>
<proteinExistence type="predicted"/>
<dbReference type="OrthoDB" id="2520703at2759"/>